<dbReference type="EMBL" id="PVZC01000002">
    <property type="protein sequence ID" value="PRY00976.1"/>
    <property type="molecule type" value="Genomic_DNA"/>
</dbReference>
<accession>A0A2T0QAN3</accession>
<organism evidence="1 2">
    <name type="scientific">Allonocardiopsis opalescens</name>
    <dbReference type="NCBI Taxonomy" id="1144618"/>
    <lineage>
        <taxon>Bacteria</taxon>
        <taxon>Bacillati</taxon>
        <taxon>Actinomycetota</taxon>
        <taxon>Actinomycetes</taxon>
        <taxon>Streptosporangiales</taxon>
        <taxon>Allonocardiopsis</taxon>
    </lineage>
</organism>
<proteinExistence type="predicted"/>
<sequence>MSACPQGGQHDWVYDAYHRKYTCAKCGAQSARALFWPSAWFGRLGR</sequence>
<comment type="caution">
    <text evidence="1">The sequence shown here is derived from an EMBL/GenBank/DDBJ whole genome shotgun (WGS) entry which is preliminary data.</text>
</comment>
<evidence type="ECO:0000313" key="1">
    <source>
        <dbReference type="EMBL" id="PRY00976.1"/>
    </source>
</evidence>
<gene>
    <name evidence="1" type="ORF">CLV72_102609</name>
</gene>
<protein>
    <submittedName>
        <fullName evidence="1">Uncharacterized protein</fullName>
    </submittedName>
</protein>
<name>A0A2T0QAN3_9ACTN</name>
<evidence type="ECO:0000313" key="2">
    <source>
        <dbReference type="Proteomes" id="UP000237846"/>
    </source>
</evidence>
<dbReference type="AlphaFoldDB" id="A0A2T0QAN3"/>
<dbReference type="Proteomes" id="UP000237846">
    <property type="component" value="Unassembled WGS sequence"/>
</dbReference>
<keyword evidence="2" id="KW-1185">Reference proteome</keyword>
<reference evidence="1 2" key="1">
    <citation type="submission" date="2018-03" db="EMBL/GenBank/DDBJ databases">
        <title>Genomic Encyclopedia of Archaeal and Bacterial Type Strains, Phase II (KMG-II): from individual species to whole genera.</title>
        <authorList>
            <person name="Goeker M."/>
        </authorList>
    </citation>
    <scope>NUCLEOTIDE SEQUENCE [LARGE SCALE GENOMIC DNA]</scope>
    <source>
        <strain evidence="1 2">DSM 45601</strain>
    </source>
</reference>